<dbReference type="Pfam" id="PF01564">
    <property type="entry name" value="Spermine_synth"/>
    <property type="match status" value="1"/>
</dbReference>
<dbReference type="PANTHER" id="PTHR43317">
    <property type="entry name" value="THERMOSPERMINE SYNTHASE ACAULIS5"/>
    <property type="match status" value="1"/>
</dbReference>
<dbReference type="PROSITE" id="PS51006">
    <property type="entry name" value="PABS_2"/>
    <property type="match status" value="1"/>
</dbReference>
<dbReference type="AlphaFoldDB" id="K9WNP3"/>
<dbReference type="GO" id="GO:0010487">
    <property type="term" value="F:thermospermine synthase activity"/>
    <property type="evidence" value="ECO:0007669"/>
    <property type="project" value="UniProtKB-ARBA"/>
</dbReference>
<comment type="subcellular location">
    <subcellularLocation>
        <location evidence="4">Cell membrane</location>
        <topology evidence="4">Multi-pass membrane protein</topology>
    </subcellularLocation>
</comment>
<feature type="binding site" evidence="4">
    <location>
        <begin position="374"/>
        <end position="375"/>
    </location>
    <ligand>
        <name>S-methyl-5'-thioadenosine</name>
        <dbReference type="ChEBI" id="CHEBI:17509"/>
    </ligand>
</feature>
<sequence>MEDAIPPNNPEVGLSPSKSPHPSLCRDQRWLLLAAAAVSSSCGLAVELLLGTLASYLVGNQALAYGVSVGVFLAAMGIGSYLSRFIAVNTSSQFLQRQLLLTFVKIELLIAPLTAVLPLGLFALFVSNGSIWLGLFFVTIVLGILAGLEVPLLTRILELEEGVREALAGVLALDYVGALLGSLAFPVLLLPLIGMFPTAFVLGALPAFMVGAIGWRFPKLRFWGRIGLLTGVLLCGLAPLSVPLSNALENTLYNAPVITRIQTPYQRIVLTRQANDVRLFLNGDLQFSTLDEYRYHEALVHPAMSASTGKRQVLVLGAGDGMALREVLKWPEVERVVLIDLDAAVVNLARHHPQLVQVNGKAFADPRVEVVFADAFVSAPALNETFDVIIADFPDPDQEILAKLYAEGFYRRLLSRLTDTGVLVTQASSPFFAPKVLSCIAATLADVGLSVHPYVVDVPSFGPWGFVLASRQSIQSDSLKLSVPTRFLTQPMLHTLFQLPGDVKLGNVEVNRLSHPVIVRYQSDPRWAAY</sequence>
<dbReference type="UniPathway" id="UPA00248">
    <property type="reaction ID" value="UER00314"/>
</dbReference>
<dbReference type="InterPro" id="IPR001045">
    <property type="entry name" value="Spermi_synthase"/>
</dbReference>
<evidence type="ECO:0000256" key="2">
    <source>
        <dbReference type="ARBA" id="ARBA00022679"/>
    </source>
</evidence>
<evidence type="ECO:0000256" key="1">
    <source>
        <dbReference type="ARBA" id="ARBA00007867"/>
    </source>
</evidence>
<feature type="transmembrane region" description="Helical" evidence="4">
    <location>
        <begin position="131"/>
        <end position="154"/>
    </location>
</feature>
<proteinExistence type="inferred from homology"/>
<comment type="pathway">
    <text evidence="4">Amine and polyamine biosynthesis; spermidine biosynthesis; spermidine from putrescine: step 1/1.</text>
</comment>
<dbReference type="InterPro" id="IPR029063">
    <property type="entry name" value="SAM-dependent_MTases_sf"/>
</dbReference>
<dbReference type="GO" id="GO:0008295">
    <property type="term" value="P:spermidine biosynthetic process"/>
    <property type="evidence" value="ECO:0007669"/>
    <property type="project" value="UniProtKB-UniRule"/>
</dbReference>
<evidence type="ECO:0000256" key="6">
    <source>
        <dbReference type="SAM" id="MobiDB-lite"/>
    </source>
</evidence>
<evidence type="ECO:0000313" key="9">
    <source>
        <dbReference type="Proteomes" id="UP000010471"/>
    </source>
</evidence>
<feature type="binding site" evidence="4">
    <location>
        <position position="340"/>
    </location>
    <ligand>
        <name>S-methyl-5'-thioadenosine</name>
        <dbReference type="ChEBI" id="CHEBI:17509"/>
    </ligand>
</feature>
<dbReference type="NCBIfam" id="NF002956">
    <property type="entry name" value="PRK03612.1"/>
    <property type="match status" value="1"/>
</dbReference>
<reference evidence="8 9" key="1">
    <citation type="submission" date="2012-06" db="EMBL/GenBank/DDBJ databases">
        <title>Finished chromosome of genome of Microcoleus sp. PCC 7113.</title>
        <authorList>
            <consortium name="US DOE Joint Genome Institute"/>
            <person name="Gugger M."/>
            <person name="Coursin T."/>
            <person name="Rippka R."/>
            <person name="Tandeau De Marsac N."/>
            <person name="Huntemann M."/>
            <person name="Wei C.-L."/>
            <person name="Han J."/>
            <person name="Detter J.C."/>
            <person name="Han C."/>
            <person name="Tapia R."/>
            <person name="Chen A."/>
            <person name="Kyrpides N."/>
            <person name="Mavromatis K."/>
            <person name="Markowitz V."/>
            <person name="Szeto E."/>
            <person name="Ivanova N."/>
            <person name="Pagani I."/>
            <person name="Pati A."/>
            <person name="Goodwin L."/>
            <person name="Nordberg H.P."/>
            <person name="Cantor M.N."/>
            <person name="Hua S.X."/>
            <person name="Woyke T."/>
            <person name="Kerfeld C.A."/>
        </authorList>
    </citation>
    <scope>NUCLEOTIDE SEQUENCE [LARGE SCALE GENOMIC DNA]</scope>
    <source>
        <strain evidence="8 9">PCC 7113</strain>
    </source>
</reference>
<keyword evidence="3 4" id="KW-0620">Polyamine biosynthesis</keyword>
<accession>K9WNP3</accession>
<evidence type="ECO:0000256" key="4">
    <source>
        <dbReference type="HAMAP-Rule" id="MF_00198"/>
    </source>
</evidence>
<feature type="transmembrane region" description="Helical" evidence="4">
    <location>
        <begin position="222"/>
        <end position="242"/>
    </location>
</feature>
<feature type="transmembrane region" description="Helical" evidence="4">
    <location>
        <begin position="195"/>
        <end position="215"/>
    </location>
</feature>
<feature type="region of interest" description="Disordered" evidence="6">
    <location>
        <begin position="1"/>
        <end position="20"/>
    </location>
</feature>
<keyword evidence="4" id="KW-0812">Transmembrane</keyword>
<comment type="subunit">
    <text evidence="4">Homodimer or homotetramer.</text>
</comment>
<dbReference type="RefSeq" id="WP_015185528.1">
    <property type="nucleotide sequence ID" value="NC_019738.1"/>
</dbReference>
<evidence type="ECO:0000256" key="5">
    <source>
        <dbReference type="PROSITE-ProRule" id="PRU00354"/>
    </source>
</evidence>
<dbReference type="Gene3D" id="3.40.50.150">
    <property type="entry name" value="Vaccinia Virus protein VP39"/>
    <property type="match status" value="1"/>
</dbReference>
<dbReference type="HOGENOM" id="CLU_034289_1_0_3"/>
<feature type="active site" description="Proton acceptor" evidence="4 5">
    <location>
        <position position="392"/>
    </location>
</feature>
<evidence type="ECO:0000259" key="7">
    <source>
        <dbReference type="PROSITE" id="PS51006"/>
    </source>
</evidence>
<dbReference type="OrthoDB" id="9793120at2"/>
<comment type="function">
    <text evidence="4">Catalyzes the irreversible transfer of a propylamine group from the amino donor S-adenosylmethioninamine (decarboxy-AdoMet) to putrescine (1,4-diaminobutane) to yield spermidine.</text>
</comment>
<comment type="similarity">
    <text evidence="1 4">Belongs to the spermidine/spermine synthase family.</text>
</comment>
<dbReference type="EC" id="2.5.1.16" evidence="4"/>
<dbReference type="GO" id="GO:0004766">
    <property type="term" value="F:spermidine synthase activity"/>
    <property type="evidence" value="ECO:0007669"/>
    <property type="project" value="UniProtKB-UniRule"/>
</dbReference>
<dbReference type="KEGG" id="mic:Mic7113_5774"/>
<feature type="transmembrane region" description="Helical" evidence="4">
    <location>
        <begin position="166"/>
        <end position="189"/>
    </location>
</feature>
<protein>
    <recommendedName>
        <fullName evidence="4">Polyamine aminopropyltransferase</fullName>
    </recommendedName>
    <alternativeName>
        <fullName evidence="4">Putrescine aminopropyltransferase</fullName>
        <shortName evidence="4">PAPT</shortName>
    </alternativeName>
    <alternativeName>
        <fullName evidence="4">Spermidine synthase</fullName>
        <shortName evidence="4">SPDS</shortName>
        <shortName evidence="4">SPDSY</shortName>
        <ecNumber evidence="4">2.5.1.16</ecNumber>
    </alternativeName>
</protein>
<dbReference type="Proteomes" id="UP000010471">
    <property type="component" value="Chromosome"/>
</dbReference>
<feature type="transmembrane region" description="Helical" evidence="4">
    <location>
        <begin position="30"/>
        <end position="57"/>
    </location>
</feature>
<evidence type="ECO:0000313" key="8">
    <source>
        <dbReference type="EMBL" id="AFZ21399.1"/>
    </source>
</evidence>
<comment type="catalytic activity">
    <reaction evidence="4">
        <text>S-adenosyl 3-(methylsulfanyl)propylamine + putrescine = S-methyl-5'-thioadenosine + spermidine + H(+)</text>
        <dbReference type="Rhea" id="RHEA:12721"/>
        <dbReference type="ChEBI" id="CHEBI:15378"/>
        <dbReference type="ChEBI" id="CHEBI:17509"/>
        <dbReference type="ChEBI" id="CHEBI:57443"/>
        <dbReference type="ChEBI" id="CHEBI:57834"/>
        <dbReference type="ChEBI" id="CHEBI:326268"/>
        <dbReference type="EC" id="2.5.1.16"/>
    </reaction>
</comment>
<gene>
    <name evidence="4" type="primary">speE</name>
    <name evidence="8" type="ORF">Mic7113_5774</name>
</gene>
<dbReference type="PATRIC" id="fig|1173027.3.peg.6391"/>
<dbReference type="eggNOG" id="COG4262">
    <property type="taxonomic scope" value="Bacteria"/>
</dbReference>
<feature type="binding site" evidence="4">
    <location>
        <position position="266"/>
    </location>
    <ligand>
        <name>S-methyl-5'-thioadenosine</name>
        <dbReference type="ChEBI" id="CHEBI:17509"/>
    </ligand>
</feature>
<dbReference type="FunFam" id="3.40.50.150:FF:000088">
    <property type="entry name" value="Polyamine aminopropyltransferase"/>
    <property type="match status" value="1"/>
</dbReference>
<keyword evidence="4" id="KW-1003">Cell membrane</keyword>
<feature type="binding site" evidence="4">
    <location>
        <position position="320"/>
    </location>
    <ligand>
        <name>spermidine</name>
        <dbReference type="ChEBI" id="CHEBI:57834"/>
    </ligand>
</feature>
<dbReference type="PANTHER" id="PTHR43317:SF1">
    <property type="entry name" value="THERMOSPERMINE SYNTHASE ACAULIS5"/>
    <property type="match status" value="1"/>
</dbReference>
<feature type="transmembrane region" description="Helical" evidence="4">
    <location>
        <begin position="63"/>
        <end position="87"/>
    </location>
</feature>
<keyword evidence="2 4" id="KW-0808">Transferase</keyword>
<dbReference type="HAMAP" id="MF_00198">
    <property type="entry name" value="Spermidine_synth"/>
    <property type="match status" value="1"/>
</dbReference>
<keyword evidence="4" id="KW-0472">Membrane</keyword>
<name>K9WNP3_9CYAN</name>
<dbReference type="SUPFAM" id="SSF53335">
    <property type="entry name" value="S-adenosyl-L-methionine-dependent methyltransferases"/>
    <property type="match status" value="1"/>
</dbReference>
<evidence type="ECO:0000256" key="3">
    <source>
        <dbReference type="ARBA" id="ARBA00023115"/>
    </source>
</evidence>
<comment type="caution">
    <text evidence="4">Lacks conserved residue(s) required for the propagation of feature annotation.</text>
</comment>
<keyword evidence="4" id="KW-0745">Spermidine biosynthesis</keyword>
<organism evidence="8 9">
    <name type="scientific">Allocoleopsis franciscana PCC 7113</name>
    <dbReference type="NCBI Taxonomy" id="1173027"/>
    <lineage>
        <taxon>Bacteria</taxon>
        <taxon>Bacillati</taxon>
        <taxon>Cyanobacteriota</taxon>
        <taxon>Cyanophyceae</taxon>
        <taxon>Coleofasciculales</taxon>
        <taxon>Coleofasciculaceae</taxon>
        <taxon>Allocoleopsis</taxon>
        <taxon>Allocoleopsis franciscana</taxon>
    </lineage>
</organism>
<dbReference type="EMBL" id="CP003630">
    <property type="protein sequence ID" value="AFZ21399.1"/>
    <property type="molecule type" value="Genomic_DNA"/>
</dbReference>
<feature type="domain" description="PABS" evidence="7">
    <location>
        <begin position="235"/>
        <end position="471"/>
    </location>
</feature>
<keyword evidence="4" id="KW-1133">Transmembrane helix</keyword>
<dbReference type="STRING" id="1173027.Mic7113_5774"/>
<feature type="transmembrane region" description="Helical" evidence="4">
    <location>
        <begin position="99"/>
        <end position="125"/>
    </location>
</feature>
<dbReference type="GO" id="GO:0005886">
    <property type="term" value="C:plasma membrane"/>
    <property type="evidence" value="ECO:0007669"/>
    <property type="project" value="UniProtKB-SubCell"/>
</dbReference>
<dbReference type="InterPro" id="IPR030374">
    <property type="entry name" value="PABS"/>
</dbReference>
<keyword evidence="9" id="KW-1185">Reference proteome</keyword>
<dbReference type="CDD" id="cd02440">
    <property type="entry name" value="AdoMet_MTases"/>
    <property type="match status" value="1"/>
</dbReference>
<feature type="binding site" evidence="4">
    <location>
        <position position="296"/>
    </location>
    <ligand>
        <name>spermidine</name>
        <dbReference type="ChEBI" id="CHEBI:57834"/>
    </ligand>
</feature>